<dbReference type="PANTHER" id="PTHR37180">
    <property type="entry name" value="PRECURSOR OF CEP14"/>
    <property type="match status" value="1"/>
</dbReference>
<sequence>MATIKIPLCLYLLLVFMTCPALGAIIQGLDIEATPKQTQEIIASKEKEVGLEKEKTVNFGEMYLHVLPRGRVPPSSPSRRGHKRVSGNRHLLDSRTPLINIQHNRRGLKRSVPSPGIGH</sequence>
<proteinExistence type="predicted"/>
<feature type="chain" id="PRO_5004806840" evidence="2">
    <location>
        <begin position="24"/>
        <end position="119"/>
    </location>
</feature>
<evidence type="ECO:0000256" key="2">
    <source>
        <dbReference type="SAM" id="SignalP"/>
    </source>
</evidence>
<name>W1NP86_AMBTC</name>
<gene>
    <name evidence="3" type="ORF">AMTR_s00170p00046120</name>
</gene>
<dbReference type="GO" id="GO:0006995">
    <property type="term" value="P:cellular response to nitrogen starvation"/>
    <property type="evidence" value="ECO:0007669"/>
    <property type="project" value="InterPro"/>
</dbReference>
<dbReference type="PANTHER" id="PTHR37180:SF2">
    <property type="entry name" value="PRECURSOR OF CEP14"/>
    <property type="match status" value="1"/>
</dbReference>
<dbReference type="Proteomes" id="UP000017836">
    <property type="component" value="Unassembled WGS sequence"/>
</dbReference>
<dbReference type="HOGENOM" id="CLU_2064675_0_0_1"/>
<feature type="region of interest" description="Disordered" evidence="1">
    <location>
        <begin position="70"/>
        <end position="119"/>
    </location>
</feature>
<evidence type="ECO:0000313" key="3">
    <source>
        <dbReference type="EMBL" id="ERM98341.1"/>
    </source>
</evidence>
<dbReference type="EMBL" id="KI395390">
    <property type="protein sequence ID" value="ERM98341.1"/>
    <property type="molecule type" value="Genomic_DNA"/>
</dbReference>
<evidence type="ECO:0000256" key="1">
    <source>
        <dbReference type="SAM" id="MobiDB-lite"/>
    </source>
</evidence>
<protein>
    <submittedName>
        <fullName evidence="3">Uncharacterized protein</fullName>
    </submittedName>
</protein>
<dbReference type="GO" id="GO:0006970">
    <property type="term" value="P:response to osmotic stress"/>
    <property type="evidence" value="ECO:0007669"/>
    <property type="project" value="InterPro"/>
</dbReference>
<keyword evidence="2" id="KW-0732">Signal</keyword>
<reference evidence="4" key="1">
    <citation type="journal article" date="2013" name="Science">
        <title>The Amborella genome and the evolution of flowering plants.</title>
        <authorList>
            <consortium name="Amborella Genome Project"/>
        </authorList>
    </citation>
    <scope>NUCLEOTIDE SEQUENCE [LARGE SCALE GENOMIC DNA]</scope>
</reference>
<feature type="signal peptide" evidence="2">
    <location>
        <begin position="1"/>
        <end position="23"/>
    </location>
</feature>
<accession>W1NP86</accession>
<dbReference type="InterPro" id="IPR038930">
    <property type="entry name" value="CEP13/CEP14"/>
</dbReference>
<dbReference type="Gramene" id="ERM98341">
    <property type="protein sequence ID" value="ERM98341"/>
    <property type="gene ID" value="AMTR_s00170p00046120"/>
</dbReference>
<keyword evidence="4" id="KW-1185">Reference proteome</keyword>
<organism evidence="3 4">
    <name type="scientific">Amborella trichopoda</name>
    <dbReference type="NCBI Taxonomy" id="13333"/>
    <lineage>
        <taxon>Eukaryota</taxon>
        <taxon>Viridiplantae</taxon>
        <taxon>Streptophyta</taxon>
        <taxon>Embryophyta</taxon>
        <taxon>Tracheophyta</taxon>
        <taxon>Spermatophyta</taxon>
        <taxon>Magnoliopsida</taxon>
        <taxon>Amborellales</taxon>
        <taxon>Amborellaceae</taxon>
        <taxon>Amborella</taxon>
    </lineage>
</organism>
<evidence type="ECO:0000313" key="4">
    <source>
        <dbReference type="Proteomes" id="UP000017836"/>
    </source>
</evidence>
<dbReference type="AlphaFoldDB" id="W1NP86"/>